<evidence type="ECO:0000259" key="3">
    <source>
        <dbReference type="PROSITE" id="PS51186"/>
    </source>
</evidence>
<dbReference type="SUPFAM" id="SSF55729">
    <property type="entry name" value="Acyl-CoA N-acyltransferases (Nat)"/>
    <property type="match status" value="1"/>
</dbReference>
<evidence type="ECO:0000313" key="5">
    <source>
        <dbReference type="Proteomes" id="UP000294555"/>
    </source>
</evidence>
<dbReference type="EMBL" id="SJOI01000001">
    <property type="protein sequence ID" value="TCL06961.1"/>
    <property type="molecule type" value="Genomic_DNA"/>
</dbReference>
<organism evidence="4 5">
    <name type="scientific">Sodalis ligni</name>
    <dbReference type="NCBI Taxonomy" id="2697027"/>
    <lineage>
        <taxon>Bacteria</taxon>
        <taxon>Pseudomonadati</taxon>
        <taxon>Pseudomonadota</taxon>
        <taxon>Gammaproteobacteria</taxon>
        <taxon>Enterobacterales</taxon>
        <taxon>Bruguierivoracaceae</taxon>
        <taxon>Sodalis</taxon>
    </lineage>
</organism>
<accession>A0A4R1NLV3</accession>
<dbReference type="PROSITE" id="PS51186">
    <property type="entry name" value="GNAT"/>
    <property type="match status" value="1"/>
</dbReference>
<dbReference type="Gene3D" id="3.40.630.30">
    <property type="match status" value="1"/>
</dbReference>
<proteinExistence type="predicted"/>
<name>A0A4R1NLV3_9GAMM</name>
<reference evidence="4 5" key="1">
    <citation type="submission" date="2019-02" db="EMBL/GenBank/DDBJ databases">
        <title>Investigation of anaerobic lignin degradation for improved lignocellulosic biofuels.</title>
        <authorList>
            <person name="Deangelis K."/>
        </authorList>
    </citation>
    <scope>NUCLEOTIDE SEQUENCE [LARGE SCALE GENOMIC DNA]</scope>
    <source>
        <strain evidence="4 5">159R</strain>
    </source>
</reference>
<dbReference type="CDD" id="cd04301">
    <property type="entry name" value="NAT_SF"/>
    <property type="match status" value="1"/>
</dbReference>
<protein>
    <submittedName>
        <fullName evidence="4">Acetyltransferase (GNAT) family protein</fullName>
    </submittedName>
</protein>
<dbReference type="RefSeq" id="WP_132926779.1">
    <property type="nucleotide sequence ID" value="NZ_SJOI01000001.1"/>
</dbReference>
<evidence type="ECO:0000256" key="2">
    <source>
        <dbReference type="ARBA" id="ARBA00023315"/>
    </source>
</evidence>
<dbReference type="InterPro" id="IPR051016">
    <property type="entry name" value="Diverse_Substrate_AcTransf"/>
</dbReference>
<keyword evidence="1 4" id="KW-0808">Transferase</keyword>
<dbReference type="Pfam" id="PF00583">
    <property type="entry name" value="Acetyltransf_1"/>
    <property type="match status" value="1"/>
</dbReference>
<dbReference type="PANTHER" id="PTHR10545:SF42">
    <property type="entry name" value="ACETYLTRANSFERASE"/>
    <property type="match status" value="1"/>
</dbReference>
<gene>
    <name evidence="4" type="ORF">EZJ58_5260</name>
</gene>
<evidence type="ECO:0000313" key="4">
    <source>
        <dbReference type="EMBL" id="TCL06961.1"/>
    </source>
</evidence>
<dbReference type="Proteomes" id="UP000294555">
    <property type="component" value="Unassembled WGS sequence"/>
</dbReference>
<evidence type="ECO:0000256" key="1">
    <source>
        <dbReference type="ARBA" id="ARBA00022679"/>
    </source>
</evidence>
<keyword evidence="5" id="KW-1185">Reference proteome</keyword>
<comment type="caution">
    <text evidence="4">The sequence shown here is derived from an EMBL/GenBank/DDBJ whole genome shotgun (WGS) entry which is preliminary data.</text>
</comment>
<dbReference type="InterPro" id="IPR000182">
    <property type="entry name" value="GNAT_dom"/>
</dbReference>
<dbReference type="OrthoDB" id="9805924at2"/>
<dbReference type="AlphaFoldDB" id="A0A4R1NLV3"/>
<feature type="domain" description="N-acetyltransferase" evidence="3">
    <location>
        <begin position="7"/>
        <end position="150"/>
    </location>
</feature>
<sequence length="150" mass="17404">MPANNVTIIRSIELKDKDKWKQLWRRYLSFYSTILDDALYDFTFRRLVNGGHPAMFAFVAESQGQIVGLVNCVVHESSWCQEPVVYLQDLYVDESMRGKGIGRLLIEKVYAHADKTGKAGVYWLTQTNNQIAMALYDKIARKTDFIQYQR</sequence>
<dbReference type="PANTHER" id="PTHR10545">
    <property type="entry name" value="DIAMINE N-ACETYLTRANSFERASE"/>
    <property type="match status" value="1"/>
</dbReference>
<dbReference type="InterPro" id="IPR016181">
    <property type="entry name" value="Acyl_CoA_acyltransferase"/>
</dbReference>
<dbReference type="GO" id="GO:0008080">
    <property type="term" value="F:N-acetyltransferase activity"/>
    <property type="evidence" value="ECO:0007669"/>
    <property type="project" value="TreeGrafter"/>
</dbReference>
<keyword evidence="2" id="KW-0012">Acyltransferase</keyword>